<comment type="caution">
    <text evidence="1">The sequence shown here is derived from an EMBL/GenBank/DDBJ whole genome shotgun (WGS) entry which is preliminary data.</text>
</comment>
<gene>
    <name evidence="1" type="ORF">DPMN_171466</name>
</gene>
<protein>
    <submittedName>
        <fullName evidence="1">Uncharacterized protein</fullName>
    </submittedName>
</protein>
<sequence length="53" mass="5735">MFATCVPTSSISGITSGQSTKWWTRKYVLCGKAAVCTTSSSDSLEKPRVLLHL</sequence>
<name>A0A9D4DZ76_DREPO</name>
<dbReference type="EMBL" id="JAIWYP010000009">
    <property type="protein sequence ID" value="KAH3770183.1"/>
    <property type="molecule type" value="Genomic_DNA"/>
</dbReference>
<keyword evidence="2" id="KW-1185">Reference proteome</keyword>
<reference evidence="1" key="2">
    <citation type="submission" date="2020-11" db="EMBL/GenBank/DDBJ databases">
        <authorList>
            <person name="McCartney M.A."/>
            <person name="Auch B."/>
            <person name="Kono T."/>
            <person name="Mallez S."/>
            <person name="Becker A."/>
            <person name="Gohl D.M."/>
            <person name="Silverstein K.A.T."/>
            <person name="Koren S."/>
            <person name="Bechman K.B."/>
            <person name="Herman A."/>
            <person name="Abrahante J.E."/>
            <person name="Garbe J."/>
        </authorList>
    </citation>
    <scope>NUCLEOTIDE SEQUENCE</scope>
    <source>
        <strain evidence="1">Duluth1</strain>
        <tissue evidence="1">Whole animal</tissue>
    </source>
</reference>
<dbReference type="AlphaFoldDB" id="A0A9D4DZ76"/>
<proteinExistence type="predicted"/>
<dbReference type="Proteomes" id="UP000828390">
    <property type="component" value="Unassembled WGS sequence"/>
</dbReference>
<evidence type="ECO:0000313" key="2">
    <source>
        <dbReference type="Proteomes" id="UP000828390"/>
    </source>
</evidence>
<accession>A0A9D4DZ76</accession>
<evidence type="ECO:0000313" key="1">
    <source>
        <dbReference type="EMBL" id="KAH3770183.1"/>
    </source>
</evidence>
<reference evidence="1" key="1">
    <citation type="journal article" date="2019" name="bioRxiv">
        <title>The Genome of the Zebra Mussel, Dreissena polymorpha: A Resource for Invasive Species Research.</title>
        <authorList>
            <person name="McCartney M.A."/>
            <person name="Auch B."/>
            <person name="Kono T."/>
            <person name="Mallez S."/>
            <person name="Zhang Y."/>
            <person name="Obille A."/>
            <person name="Becker A."/>
            <person name="Abrahante J.E."/>
            <person name="Garbe J."/>
            <person name="Badalamenti J.P."/>
            <person name="Herman A."/>
            <person name="Mangelson H."/>
            <person name="Liachko I."/>
            <person name="Sullivan S."/>
            <person name="Sone E.D."/>
            <person name="Koren S."/>
            <person name="Silverstein K.A.T."/>
            <person name="Beckman K.B."/>
            <person name="Gohl D.M."/>
        </authorList>
    </citation>
    <scope>NUCLEOTIDE SEQUENCE</scope>
    <source>
        <strain evidence="1">Duluth1</strain>
        <tissue evidence="1">Whole animal</tissue>
    </source>
</reference>
<organism evidence="1 2">
    <name type="scientific">Dreissena polymorpha</name>
    <name type="common">Zebra mussel</name>
    <name type="synonym">Mytilus polymorpha</name>
    <dbReference type="NCBI Taxonomy" id="45954"/>
    <lineage>
        <taxon>Eukaryota</taxon>
        <taxon>Metazoa</taxon>
        <taxon>Spiralia</taxon>
        <taxon>Lophotrochozoa</taxon>
        <taxon>Mollusca</taxon>
        <taxon>Bivalvia</taxon>
        <taxon>Autobranchia</taxon>
        <taxon>Heteroconchia</taxon>
        <taxon>Euheterodonta</taxon>
        <taxon>Imparidentia</taxon>
        <taxon>Neoheterodontei</taxon>
        <taxon>Myida</taxon>
        <taxon>Dreissenoidea</taxon>
        <taxon>Dreissenidae</taxon>
        <taxon>Dreissena</taxon>
    </lineage>
</organism>